<dbReference type="EMBL" id="AUZJ01000073">
    <property type="protein sequence ID" value="ERF59359.1"/>
    <property type="molecule type" value="Genomic_DNA"/>
</dbReference>
<name>U1GRR4_TRESO</name>
<dbReference type="EMBL" id="AVQI01000039">
    <property type="protein sequence ID" value="ERK03264.1"/>
    <property type="molecule type" value="Genomic_DNA"/>
</dbReference>
<keyword evidence="4" id="KW-1185">Reference proteome</keyword>
<dbReference type="Proteomes" id="UP000016646">
    <property type="component" value="Unassembled WGS sequence"/>
</dbReference>
<sequence>MKVWTAFPSVGRVISRPPNVSLPPFAQSGNAVQKITEISTIAYFFISSPKENAQAIFASHLSDDDISDGVFLSYLLVIKI</sequence>
<dbReference type="PATRIC" id="fig|1125725.3.peg.2709"/>
<dbReference type="Proteomes" id="UP000016412">
    <property type="component" value="Unassembled WGS sequence"/>
</dbReference>
<evidence type="ECO:0000313" key="3">
    <source>
        <dbReference type="Proteomes" id="UP000016412"/>
    </source>
</evidence>
<accession>U1GRR4</accession>
<protein>
    <submittedName>
        <fullName evidence="1">Uncharacterized protein</fullName>
    </submittedName>
</protein>
<dbReference type="AlphaFoldDB" id="U1GRR4"/>
<reference evidence="3 4" key="1">
    <citation type="submission" date="2013-08" db="EMBL/GenBank/DDBJ databases">
        <authorList>
            <person name="Durkin A.S."/>
            <person name="Haft D.R."/>
            <person name="McCorrison J."/>
            <person name="Torralba M."/>
            <person name="Gillis M."/>
            <person name="Haft D.H."/>
            <person name="Methe B."/>
            <person name="Sutton G."/>
            <person name="Nelson K.E."/>
        </authorList>
    </citation>
    <scope>NUCLEOTIDE SEQUENCE [LARGE SCALE GENOMIC DNA]</scope>
    <source>
        <strain evidence="2 4">ATCC 35536</strain>
        <strain evidence="1 3">VPI DR56BR1116</strain>
    </source>
</reference>
<evidence type="ECO:0000313" key="1">
    <source>
        <dbReference type="EMBL" id="ERF59359.1"/>
    </source>
</evidence>
<organism evidence="1 3">
    <name type="scientific">Treponema socranskii subsp. socranskii VPI DR56BR1116 = ATCC 35536</name>
    <dbReference type="NCBI Taxonomy" id="1125725"/>
    <lineage>
        <taxon>Bacteria</taxon>
        <taxon>Pseudomonadati</taxon>
        <taxon>Spirochaetota</taxon>
        <taxon>Spirochaetia</taxon>
        <taxon>Spirochaetales</taxon>
        <taxon>Treponemataceae</taxon>
        <taxon>Treponema</taxon>
    </lineage>
</organism>
<comment type="caution">
    <text evidence="1">The sequence shown here is derived from an EMBL/GenBank/DDBJ whole genome shotgun (WGS) entry which is preliminary data.</text>
</comment>
<gene>
    <name evidence="2" type="ORF">HMPREF0860_2484</name>
    <name evidence="1" type="ORF">HMPREF1325_0376</name>
</gene>
<evidence type="ECO:0000313" key="4">
    <source>
        <dbReference type="Proteomes" id="UP000016646"/>
    </source>
</evidence>
<proteinExistence type="predicted"/>
<evidence type="ECO:0000313" key="2">
    <source>
        <dbReference type="EMBL" id="ERK03264.1"/>
    </source>
</evidence>